<feature type="compositionally biased region" description="Basic and acidic residues" evidence="1">
    <location>
        <begin position="1"/>
        <end position="30"/>
    </location>
</feature>
<evidence type="ECO:0000313" key="2">
    <source>
        <dbReference type="EMBL" id="CDX42601.1"/>
    </source>
</evidence>
<dbReference type="AlphaFoldDB" id="A0A090FFD8"/>
<gene>
    <name evidence="2" type="ORF">MPLDJ20_50122</name>
</gene>
<evidence type="ECO:0000256" key="1">
    <source>
        <dbReference type="SAM" id="MobiDB-lite"/>
    </source>
</evidence>
<organism evidence="2 3">
    <name type="scientific">Mesorhizobium plurifarium</name>
    <dbReference type="NCBI Taxonomy" id="69974"/>
    <lineage>
        <taxon>Bacteria</taxon>
        <taxon>Pseudomonadati</taxon>
        <taxon>Pseudomonadota</taxon>
        <taxon>Alphaproteobacteria</taxon>
        <taxon>Hyphomicrobiales</taxon>
        <taxon>Phyllobacteriaceae</taxon>
        <taxon>Mesorhizobium</taxon>
    </lineage>
</organism>
<sequence length="214" mass="24054">MVIDHARAVDHQEEESCRRQDDRRHRDIRSGKALRGAHQHEYGQPVEQGRPDDLRGAFGGGGAGAQRIEGHDDQREWRVDQPRPVHDEAARGAHPVLMEIEPALAAEQVADLDQPQHAVIVGAIIRKRGEAGNGIDRQHHQRGAQRKQEIVFPTGALHGHAGCYALEQFPEECDTGFRQELRQNKEIGWFAVSGKRRTTLEIFSPSCIIRRNKA</sequence>
<accession>A0A090FFD8</accession>
<dbReference type="EMBL" id="CCNB01000042">
    <property type="protein sequence ID" value="CDX42601.1"/>
    <property type="molecule type" value="Genomic_DNA"/>
</dbReference>
<name>A0A090FFD8_MESPL</name>
<evidence type="ECO:0000313" key="3">
    <source>
        <dbReference type="Proteomes" id="UP000046373"/>
    </source>
</evidence>
<reference evidence="2 3" key="1">
    <citation type="submission" date="2014-08" db="EMBL/GenBank/DDBJ databases">
        <authorList>
            <person name="Moulin Lionel"/>
        </authorList>
    </citation>
    <scope>NUCLEOTIDE SEQUENCE [LARGE SCALE GENOMIC DNA]</scope>
</reference>
<feature type="compositionally biased region" description="Basic and acidic residues" evidence="1">
    <location>
        <begin position="68"/>
        <end position="77"/>
    </location>
</feature>
<dbReference type="Proteomes" id="UP000046373">
    <property type="component" value="Unassembled WGS sequence"/>
</dbReference>
<protein>
    <submittedName>
        <fullName evidence="2">Uncharacterized protein</fullName>
    </submittedName>
</protein>
<proteinExistence type="predicted"/>
<feature type="region of interest" description="Disordered" evidence="1">
    <location>
        <begin position="1"/>
        <end position="77"/>
    </location>
</feature>